<evidence type="ECO:0000313" key="1">
    <source>
        <dbReference type="EMBL" id="ABD13562.1"/>
    </source>
</evidence>
<sequence>MQKDPGQALTDRLPRGPASSMSVTYTAELPLGAHTVARRAVLLVAERKRRGTRAGTRRLSCWDQAVFVLRWFCDGTRMRQLCKDHRVSRSAGYRYLHEGIAVLAWQAPNGTYRAAVRQARFR</sequence>
<organism evidence="1 2">
    <name type="scientific">Frankia casuarinae (strain DSM 45818 / CECT 9043 / HFP020203 / CcI3)</name>
    <dbReference type="NCBI Taxonomy" id="106370"/>
    <lineage>
        <taxon>Bacteria</taxon>
        <taxon>Bacillati</taxon>
        <taxon>Actinomycetota</taxon>
        <taxon>Actinomycetes</taxon>
        <taxon>Frankiales</taxon>
        <taxon>Frankiaceae</taxon>
        <taxon>Frankia</taxon>
    </lineage>
</organism>
<dbReference type="EMBL" id="CP000249">
    <property type="protein sequence ID" value="ABD13562.1"/>
    <property type="molecule type" value="Genomic_DNA"/>
</dbReference>
<evidence type="ECO:0000313" key="2">
    <source>
        <dbReference type="Proteomes" id="UP000001937"/>
    </source>
</evidence>
<dbReference type="PhylomeDB" id="Q2J580"/>
<keyword evidence="2" id="KW-1185">Reference proteome</keyword>
<dbReference type="HOGENOM" id="CLU_2023334_0_0_11"/>
<gene>
    <name evidence="1" type="ordered locus">Francci3_4215</name>
</gene>
<protein>
    <submittedName>
        <fullName evidence="1">Uncharacterized protein</fullName>
    </submittedName>
</protein>
<dbReference type="KEGG" id="fra:Francci3_4215"/>
<accession>Q2J580</accession>
<dbReference type="Proteomes" id="UP000001937">
    <property type="component" value="Chromosome"/>
</dbReference>
<reference evidence="1 2" key="1">
    <citation type="journal article" date="2007" name="Genome Res.">
        <title>Genome characteristics of facultatively symbiotic Frankia sp. strains reflect host range and host plant biogeography.</title>
        <authorList>
            <person name="Normand P."/>
            <person name="Lapierre P."/>
            <person name="Tisa L.S."/>
            <person name="Gogarten J.P."/>
            <person name="Alloisio N."/>
            <person name="Bagnarol E."/>
            <person name="Bassi C.A."/>
            <person name="Berry A.M."/>
            <person name="Bickhart D.M."/>
            <person name="Choisne N."/>
            <person name="Couloux A."/>
            <person name="Cournoyer B."/>
            <person name="Cruveiller S."/>
            <person name="Daubin V."/>
            <person name="Demange N."/>
            <person name="Francino M.P."/>
            <person name="Goltsman E."/>
            <person name="Huang Y."/>
            <person name="Kopp O.R."/>
            <person name="Labarre L."/>
            <person name="Lapidus A."/>
            <person name="Lavire C."/>
            <person name="Marechal J."/>
            <person name="Martinez M."/>
            <person name="Mastronunzio J.E."/>
            <person name="Mullin B.C."/>
            <person name="Niemann J."/>
            <person name="Pujic P."/>
            <person name="Rawnsley T."/>
            <person name="Rouy Z."/>
            <person name="Schenowitz C."/>
            <person name="Sellstedt A."/>
            <person name="Tavares F."/>
            <person name="Tomkins J.P."/>
            <person name="Vallenet D."/>
            <person name="Valverde C."/>
            <person name="Wall L.G."/>
            <person name="Wang Y."/>
            <person name="Medigue C."/>
            <person name="Benson D.R."/>
        </authorList>
    </citation>
    <scope>NUCLEOTIDE SEQUENCE [LARGE SCALE GENOMIC DNA]</scope>
    <source>
        <strain evidence="2">DSM 45818 / CECT 9043 / CcI3</strain>
    </source>
</reference>
<name>Q2J580_FRACC</name>
<dbReference type="AlphaFoldDB" id="Q2J580"/>
<proteinExistence type="predicted"/>
<dbReference type="STRING" id="106370.Francci3_4215"/>